<feature type="transmembrane region" description="Helical" evidence="1">
    <location>
        <begin position="135"/>
        <end position="153"/>
    </location>
</feature>
<keyword evidence="1" id="KW-0812">Transmembrane</keyword>
<feature type="transmembrane region" description="Helical" evidence="1">
    <location>
        <begin position="75"/>
        <end position="93"/>
    </location>
</feature>
<dbReference type="AlphaFoldDB" id="A0A1Z2KYY4"/>
<evidence type="ECO:0000313" key="2">
    <source>
        <dbReference type="EMBL" id="ARZ67236.1"/>
    </source>
</evidence>
<gene>
    <name evidence="2" type="ORF">SMD11_1575</name>
</gene>
<feature type="transmembrane region" description="Helical" evidence="1">
    <location>
        <begin position="105"/>
        <end position="129"/>
    </location>
</feature>
<reference evidence="2 3" key="1">
    <citation type="submission" date="2017-06" db="EMBL/GenBank/DDBJ databases">
        <title>Streptomyces albireticuli Genome sequencing and assembly.</title>
        <authorList>
            <person name="Wang Y."/>
            <person name="Du B."/>
            <person name="Ding Y."/>
            <person name="Liu H."/>
            <person name="Hou Q."/>
            <person name="Liu K."/>
            <person name="Yao L."/>
            <person name="Wang C."/>
        </authorList>
    </citation>
    <scope>NUCLEOTIDE SEQUENCE [LARGE SCALE GENOMIC DNA]</scope>
    <source>
        <strain evidence="2 3">MDJK11</strain>
    </source>
</reference>
<organism evidence="2 3">
    <name type="scientific">Streptomyces albireticuli</name>
    <dbReference type="NCBI Taxonomy" id="1940"/>
    <lineage>
        <taxon>Bacteria</taxon>
        <taxon>Bacillati</taxon>
        <taxon>Actinomycetota</taxon>
        <taxon>Actinomycetes</taxon>
        <taxon>Kitasatosporales</taxon>
        <taxon>Streptomycetaceae</taxon>
        <taxon>Streptomyces</taxon>
    </lineage>
</organism>
<evidence type="ECO:0000313" key="3">
    <source>
        <dbReference type="Proteomes" id="UP000195755"/>
    </source>
</evidence>
<evidence type="ECO:0000256" key="1">
    <source>
        <dbReference type="SAM" id="Phobius"/>
    </source>
</evidence>
<name>A0A1Z2KYY4_9ACTN</name>
<sequence>MKSAAGVHTLRIPRQRGRRGVQPFVVVVPERPSLAREALGFLGRALWKGRRGLAPTGLAVLALFVTGLLHVLVWWSALVLGPLAAGPALWFWSLQRRHPARSTALAWRIFATVLATVACGWVALAAGFGPLAGPLGLMWALTWITAQTAWLVVRRTH</sequence>
<keyword evidence="1" id="KW-0472">Membrane</keyword>
<proteinExistence type="predicted"/>
<protein>
    <submittedName>
        <fullName evidence="2">Membrane protein</fullName>
    </submittedName>
</protein>
<dbReference type="EMBL" id="CP021744">
    <property type="protein sequence ID" value="ARZ67236.1"/>
    <property type="molecule type" value="Genomic_DNA"/>
</dbReference>
<keyword evidence="1" id="KW-1133">Transmembrane helix</keyword>
<dbReference type="KEGG" id="salj:SMD11_1575"/>
<accession>A0A1Z2KYY4</accession>
<dbReference type="Proteomes" id="UP000195755">
    <property type="component" value="Chromosome"/>
</dbReference>